<feature type="region of interest" description="Disordered" evidence="1">
    <location>
        <begin position="242"/>
        <end position="300"/>
    </location>
</feature>
<evidence type="ECO:0000256" key="1">
    <source>
        <dbReference type="SAM" id="MobiDB-lite"/>
    </source>
</evidence>
<protein>
    <submittedName>
        <fullName evidence="2">Uncharacterized protein</fullName>
    </submittedName>
</protein>
<reference evidence="3" key="1">
    <citation type="submission" date="2013-09" db="EMBL/GenBank/DDBJ databases">
        <title>Corchorus olitorius genome sequencing.</title>
        <authorList>
            <person name="Alam M."/>
            <person name="Haque M.S."/>
            <person name="Islam M.S."/>
            <person name="Emdad E.M."/>
            <person name="Islam M.M."/>
            <person name="Ahmed B."/>
            <person name="Halim A."/>
            <person name="Hossen Q.M.M."/>
            <person name="Hossain M.Z."/>
            <person name="Ahmed R."/>
            <person name="Khan M.M."/>
            <person name="Islam R."/>
            <person name="Rashid M.M."/>
            <person name="Khan S.A."/>
            <person name="Rahman M.S."/>
            <person name="Alam M."/>
            <person name="Yahiya A.S."/>
            <person name="Khan M.S."/>
            <person name="Azam M.S."/>
            <person name="Haque T."/>
            <person name="Lashkar M.Z.H."/>
            <person name="Akhand A.I."/>
            <person name="Morshed G."/>
            <person name="Roy S."/>
            <person name="Uddin K.S."/>
            <person name="Rabeya T."/>
            <person name="Hossain A.S."/>
            <person name="Chowdhury A."/>
            <person name="Snigdha A.R."/>
            <person name="Mortoza M.S."/>
            <person name="Matin S.A."/>
            <person name="Hoque S.M.E."/>
            <person name="Islam M.K."/>
            <person name="Roy D.K."/>
            <person name="Haider R."/>
            <person name="Moosa M.M."/>
            <person name="Elias S.M."/>
            <person name="Hasan A.M."/>
            <person name="Jahan S."/>
            <person name="Shafiuddin M."/>
            <person name="Mahmood N."/>
            <person name="Shommy N.S."/>
        </authorList>
    </citation>
    <scope>NUCLEOTIDE SEQUENCE [LARGE SCALE GENOMIC DNA]</scope>
    <source>
        <strain evidence="3">cv. O-4</strain>
    </source>
</reference>
<gene>
    <name evidence="2" type="ORF">COLO4_25026</name>
</gene>
<comment type="caution">
    <text evidence="2">The sequence shown here is derived from an EMBL/GenBank/DDBJ whole genome shotgun (WGS) entry which is preliminary data.</text>
</comment>
<feature type="compositionally biased region" description="Polar residues" evidence="1">
    <location>
        <begin position="284"/>
        <end position="300"/>
    </location>
</feature>
<proteinExistence type="predicted"/>
<dbReference type="AlphaFoldDB" id="A0A1R3I5A7"/>
<name>A0A1R3I5A7_9ROSI</name>
<evidence type="ECO:0000313" key="3">
    <source>
        <dbReference type="Proteomes" id="UP000187203"/>
    </source>
</evidence>
<dbReference type="EMBL" id="AWUE01018901">
    <property type="protein sequence ID" value="OMO77719.1"/>
    <property type="molecule type" value="Genomic_DNA"/>
</dbReference>
<feature type="region of interest" description="Disordered" evidence="1">
    <location>
        <begin position="91"/>
        <end position="110"/>
    </location>
</feature>
<sequence length="300" mass="32491">MSATDDSQDLSRTINIGVESPPSHEEGGSPEVPLIRKRKATEAGEASSYPKTVLLGTVDPIFSNLSPLSQPRSSYQISVGELVHMEVGSSHVGDVARPSSSTARVEDASEVRSPGSNSVILVLTIVFTTFGRTGGGPSLPGSCLSVALGSLVTRSSRRCLATMMLRPHSRRKGRTFFEAPTSWRHWKQEFFGVQIRRGMKWHVNIKWVDIETKSYNVCKYELGNLNKDLELMDPRILAEKRARQNARRAGLTAPSPSAVPPPTSVSGVLETSSTQPNPPLTLAQMPSQGSRPGESSSQVL</sequence>
<feature type="region of interest" description="Disordered" evidence="1">
    <location>
        <begin position="1"/>
        <end position="43"/>
    </location>
</feature>
<dbReference type="Proteomes" id="UP000187203">
    <property type="component" value="Unassembled WGS sequence"/>
</dbReference>
<keyword evidence="3" id="KW-1185">Reference proteome</keyword>
<organism evidence="2 3">
    <name type="scientific">Corchorus olitorius</name>
    <dbReference type="NCBI Taxonomy" id="93759"/>
    <lineage>
        <taxon>Eukaryota</taxon>
        <taxon>Viridiplantae</taxon>
        <taxon>Streptophyta</taxon>
        <taxon>Embryophyta</taxon>
        <taxon>Tracheophyta</taxon>
        <taxon>Spermatophyta</taxon>
        <taxon>Magnoliopsida</taxon>
        <taxon>eudicotyledons</taxon>
        <taxon>Gunneridae</taxon>
        <taxon>Pentapetalae</taxon>
        <taxon>rosids</taxon>
        <taxon>malvids</taxon>
        <taxon>Malvales</taxon>
        <taxon>Malvaceae</taxon>
        <taxon>Grewioideae</taxon>
        <taxon>Apeibeae</taxon>
        <taxon>Corchorus</taxon>
    </lineage>
</organism>
<feature type="compositionally biased region" description="Polar residues" evidence="1">
    <location>
        <begin position="1"/>
        <end position="14"/>
    </location>
</feature>
<evidence type="ECO:0000313" key="2">
    <source>
        <dbReference type="EMBL" id="OMO77719.1"/>
    </source>
</evidence>
<accession>A0A1R3I5A7</accession>